<keyword evidence="4" id="KW-1185">Reference proteome</keyword>
<dbReference type="PANTHER" id="PTHR36453:SF1">
    <property type="entry name" value="RIGHT HANDED BETA HELIX DOMAIN-CONTAINING PROTEIN"/>
    <property type="match status" value="1"/>
</dbReference>
<dbReference type="Proteomes" id="UP000049979">
    <property type="component" value="Unassembled WGS sequence"/>
</dbReference>
<dbReference type="InterPro" id="IPR013780">
    <property type="entry name" value="Glyco_hydro_b"/>
</dbReference>
<feature type="domain" description="Glycoside hydrolase 120 insertion" evidence="2">
    <location>
        <begin position="78"/>
        <end position="186"/>
    </location>
</feature>
<dbReference type="InterPro" id="IPR011050">
    <property type="entry name" value="Pectin_lyase_fold/virulence"/>
</dbReference>
<dbReference type="Pfam" id="PF21258">
    <property type="entry name" value="Glyco_hydro_120_ins"/>
    <property type="match status" value="1"/>
</dbReference>
<accession>A0A0M6WL20</accession>
<dbReference type="SUPFAM" id="SSF51126">
    <property type="entry name" value="Pectin lyase-like"/>
    <property type="match status" value="1"/>
</dbReference>
<dbReference type="PANTHER" id="PTHR36453">
    <property type="entry name" value="SECRETED PROTEIN-RELATED"/>
    <property type="match status" value="1"/>
</dbReference>
<dbReference type="Gene3D" id="2.60.40.1180">
    <property type="entry name" value="Golgi alpha-mannosidase II"/>
    <property type="match status" value="1"/>
</dbReference>
<sequence length="654" mass="74875">MKIYVDASARCDGDGSEFRPFKRINEAAKIAVAGDEVLVKPGIYREYVNPVNSGTKEAPIVYRSVEPLKAIISGAEEVDAWKLYKGDVWVTRINNGVFNGYNPYTTPVYGDWYFAKDEKHTGCVYLNDKAMYEVDSIEACEKAEVYKPSWEQEWSVYKWYAYVEGDETVIYANFRGKDPRKEKVEINVRRECFMPKKEHVDFITLSGFFVEKAATTWAPPAAFQDGMISPHWSYGWIIEDCEITNSKCCGISLGKYYDDENDHYFTRKHIKSPTQMERDAVCRGQYHGWLKEEIGSHTVRRCNIHDCQQTGIVGRMGCVFSTIEDNHIHHINNMMELGGAEISGIKLHAAIDVLIRRNHIHHNTMGIWLDWEAQGARITQNLLHDNDVPEGSIKLEGGMESQDIFIEVGHGPTLIDNNILLSRYGLRLATEGVAVVHNLILGSTTVVGAGTDWEVDGRSQRRYTPYHIRHRTEVAGMMTILHGDNRFYNNIFVQYYPVDNNESKESPYYQVVGNHVWDEYPTYDEWIARFDMDVEKPDMDKLAVPHFDHLPIWANGNAYLMGAKAWKKETDKFVDADTEVTVELVEKDGFYELETNIYEILGDYSNGIITSDILGKAFEPEQRFEERDESDIIFNVDFYGNHRGVSTIPGPLAK</sequence>
<dbReference type="SMART" id="SM00710">
    <property type="entry name" value="PbH1"/>
    <property type="match status" value="5"/>
</dbReference>
<dbReference type="InterPro" id="IPR049169">
    <property type="entry name" value="Glyco_hydro_120_ins"/>
</dbReference>
<reference evidence="4" key="1">
    <citation type="submission" date="2015-05" db="EMBL/GenBank/DDBJ databases">
        <authorList>
            <consortium name="Pathogen Informatics"/>
        </authorList>
    </citation>
    <scope>NUCLEOTIDE SEQUENCE [LARGE SCALE GENOMIC DNA]</scope>
    <source>
        <strain evidence="4">M72</strain>
    </source>
</reference>
<dbReference type="RefSeq" id="WP_055067525.1">
    <property type="nucleotide sequence ID" value="NZ_CP173697.1"/>
</dbReference>
<evidence type="ECO:0000313" key="3">
    <source>
        <dbReference type="EMBL" id="CRL36440.1"/>
    </source>
</evidence>
<proteinExistence type="predicted"/>
<name>A0A0M6WL20_9FIRM</name>
<dbReference type="EMBL" id="CVRR01000012">
    <property type="protein sequence ID" value="CRL36440.1"/>
    <property type="molecule type" value="Genomic_DNA"/>
</dbReference>
<gene>
    <name evidence="3" type="ORF">M72_26251</name>
</gene>
<dbReference type="InterPro" id="IPR039448">
    <property type="entry name" value="Beta_helix"/>
</dbReference>
<protein>
    <submittedName>
        <fullName evidence="3">Uncharacterized protein</fullName>
    </submittedName>
</protein>
<dbReference type="InterPro" id="IPR006626">
    <property type="entry name" value="PbH1"/>
</dbReference>
<evidence type="ECO:0000259" key="1">
    <source>
        <dbReference type="Pfam" id="PF13229"/>
    </source>
</evidence>
<evidence type="ECO:0000259" key="2">
    <source>
        <dbReference type="Pfam" id="PF21258"/>
    </source>
</evidence>
<dbReference type="Pfam" id="PF13229">
    <property type="entry name" value="Beta_helix"/>
    <property type="match status" value="1"/>
</dbReference>
<dbReference type="AlphaFoldDB" id="A0A0M6WL20"/>
<dbReference type="Gene3D" id="2.160.20.10">
    <property type="entry name" value="Single-stranded right-handed beta-helix, Pectin lyase-like"/>
    <property type="match status" value="1"/>
</dbReference>
<dbReference type="OrthoDB" id="9765222at2"/>
<feature type="domain" description="Right handed beta helix" evidence="1">
    <location>
        <begin position="236"/>
        <end position="397"/>
    </location>
</feature>
<evidence type="ECO:0000313" key="4">
    <source>
        <dbReference type="Proteomes" id="UP000049979"/>
    </source>
</evidence>
<organism evidence="3 4">
    <name type="scientific">Roseburia faecis</name>
    <dbReference type="NCBI Taxonomy" id="301302"/>
    <lineage>
        <taxon>Bacteria</taxon>
        <taxon>Bacillati</taxon>
        <taxon>Bacillota</taxon>
        <taxon>Clostridia</taxon>
        <taxon>Lachnospirales</taxon>
        <taxon>Lachnospiraceae</taxon>
        <taxon>Roseburia</taxon>
    </lineage>
</organism>
<dbReference type="InterPro" id="IPR012334">
    <property type="entry name" value="Pectin_lyas_fold"/>
</dbReference>